<evidence type="ECO:0000313" key="2">
    <source>
        <dbReference type="EMBL" id="ABF91348.1"/>
    </source>
</evidence>
<dbReference type="STRING" id="246197.MXAN_1740"/>
<gene>
    <name evidence="2" type="ordered locus">MXAN_1740</name>
</gene>
<protein>
    <submittedName>
        <fullName evidence="2">Uncharacterized protein</fullName>
    </submittedName>
</protein>
<evidence type="ECO:0000313" key="3">
    <source>
        <dbReference type="Proteomes" id="UP000002402"/>
    </source>
</evidence>
<keyword evidence="3" id="KW-1185">Reference proteome</keyword>
<name>Q1DBI3_MYXXD</name>
<proteinExistence type="predicted"/>
<dbReference type="Proteomes" id="UP000002402">
    <property type="component" value="Chromosome"/>
</dbReference>
<organism evidence="2 3">
    <name type="scientific">Myxococcus xanthus (strain DK1622)</name>
    <dbReference type="NCBI Taxonomy" id="246197"/>
    <lineage>
        <taxon>Bacteria</taxon>
        <taxon>Pseudomonadati</taxon>
        <taxon>Myxococcota</taxon>
        <taxon>Myxococcia</taxon>
        <taxon>Myxococcales</taxon>
        <taxon>Cystobacterineae</taxon>
        <taxon>Myxococcaceae</taxon>
        <taxon>Myxococcus</taxon>
    </lineage>
</organism>
<reference evidence="2 3" key="1">
    <citation type="journal article" date="2006" name="Proc. Natl. Acad. Sci. U.S.A.">
        <title>Evolution of sensory complexity recorded in a myxobacterial genome.</title>
        <authorList>
            <person name="Goldman B.S."/>
            <person name="Nierman W.C."/>
            <person name="Kaiser D."/>
            <person name="Slater S.C."/>
            <person name="Durkin A.S."/>
            <person name="Eisen J.A."/>
            <person name="Ronning C.M."/>
            <person name="Barbazuk W.B."/>
            <person name="Blanchard M."/>
            <person name="Field C."/>
            <person name="Halling C."/>
            <person name="Hinkle G."/>
            <person name="Iartchuk O."/>
            <person name="Kim H.S."/>
            <person name="Mackenzie C."/>
            <person name="Madupu R."/>
            <person name="Miller N."/>
            <person name="Shvartsbeyn A."/>
            <person name="Sullivan S.A."/>
            <person name="Vaudin M."/>
            <person name="Wiegand R."/>
            <person name="Kaplan H.B."/>
        </authorList>
    </citation>
    <scope>NUCLEOTIDE SEQUENCE [LARGE SCALE GENOMIC DNA]</scope>
    <source>
        <strain evidence="3">DK1622</strain>
    </source>
</reference>
<dbReference type="EnsemblBacteria" id="ABF91348">
    <property type="protein sequence ID" value="ABF91348"/>
    <property type="gene ID" value="MXAN_1740"/>
</dbReference>
<dbReference type="KEGG" id="mxa:MXAN_1740"/>
<feature type="region of interest" description="Disordered" evidence="1">
    <location>
        <begin position="1"/>
        <end position="22"/>
    </location>
</feature>
<dbReference type="HOGENOM" id="CLU_466057_0_0_7"/>
<sequence length="585" mass="61477">MSLQPVRPPRAARRRRPLGARRRQQYVQQFRAKYPDAFAAEEAAAKQLNDALNDPQLLEAARNNPDVAKESLEAATSLGESSQAKGALEWAAKALDPNGPAGTAFESLKDQIDDDVVATALTTTSGQLLAENNGDVEAALQQLTVITEPLVQLSEGGASVKSGIETIKTALASGTPEPLLELSKSDGKLGAALAGVGAAYGLASATNDAIRGEWGDFIKDLASSGRSGAEAAAFAMRTLGESGRIAAQTGEAAAAFLSRLAPAFGVVANSVVVADHFKDMVDDPTVGSALQTFGDAVAWVGALVGTGLPGVGQIIEGVGLVVSAFGSLLVNKEKQEALNNESESILLEMGLDPDVARTLGHGDDQPERLASDLGLSPAQIQDLAKRYPTMFDAPGLGQAVIDAAKACGMKGQDAMGFIDSLSKGRPDFAWDLLGVMPNMQGDGTHPTATDESWRTYVQGRYPDAYAYAQQHAPDLFGQTAESRLKAGQDFEHYAGTMDSPLVYANLCEQNKGDEAYTSEFINRMKDNGSLDSFVQYINQHGLDAHRSGAKAALDAAVKTGVLSEADVQNYLNGSNGDAWHAILGR</sequence>
<evidence type="ECO:0000256" key="1">
    <source>
        <dbReference type="SAM" id="MobiDB-lite"/>
    </source>
</evidence>
<dbReference type="EMBL" id="CP000113">
    <property type="protein sequence ID" value="ABF91348.1"/>
    <property type="molecule type" value="Genomic_DNA"/>
</dbReference>
<dbReference type="AlphaFoldDB" id="Q1DBI3"/>
<feature type="compositionally biased region" description="Basic residues" evidence="1">
    <location>
        <begin position="10"/>
        <end position="22"/>
    </location>
</feature>
<accession>Q1DBI3</accession>